<evidence type="ECO:0000313" key="1">
    <source>
        <dbReference type="EMBL" id="EFE65748.2"/>
    </source>
</evidence>
<organism evidence="1 2">
    <name type="scientific">Streptomyces viridosporus (strain ATCC 14672 / DSM 40746 / JCM 4963 / KCTC 9882 / NRRL B-12104 / FH 1290)</name>
    <name type="common">Streptomyces ghanaensis</name>
    <dbReference type="NCBI Taxonomy" id="566461"/>
    <lineage>
        <taxon>Bacteria</taxon>
        <taxon>Bacillati</taxon>
        <taxon>Actinomycetota</taxon>
        <taxon>Actinomycetes</taxon>
        <taxon>Kitasatosporales</taxon>
        <taxon>Streptomycetaceae</taxon>
        <taxon>Streptomyces</taxon>
    </lineage>
</organism>
<name>D6A4A8_STRV1</name>
<gene>
    <name evidence="1" type="ORF">SSFG_01002</name>
</gene>
<dbReference type="Proteomes" id="UP000003824">
    <property type="component" value="Unassembled WGS sequence"/>
</dbReference>
<evidence type="ECO:0000313" key="2">
    <source>
        <dbReference type="Proteomes" id="UP000003824"/>
    </source>
</evidence>
<dbReference type="EMBL" id="DS999641">
    <property type="protein sequence ID" value="EFE65748.2"/>
    <property type="molecule type" value="Genomic_DNA"/>
</dbReference>
<dbReference type="RefSeq" id="WP_004980459.1">
    <property type="nucleotide sequence ID" value="NZ_DS999641.1"/>
</dbReference>
<proteinExistence type="predicted"/>
<accession>D6A4A8</accession>
<reference evidence="2" key="1">
    <citation type="submission" date="2008-12" db="EMBL/GenBank/DDBJ databases">
        <title>Annotation of Streptomyces ghanaensis ATCC 14672.</title>
        <authorList>
            <consortium name="The Broad Institute Genome Sequencing Platform"/>
            <consortium name="Broad Institute Microbial Sequencing Center"/>
            <person name="Fischbach M."/>
            <person name="Ward D."/>
            <person name="Young S."/>
            <person name="Kodira C.D."/>
            <person name="Zeng Q."/>
            <person name="Koehrsen M."/>
            <person name="Godfrey P."/>
            <person name="Alvarado L."/>
            <person name="Berlin A.M."/>
            <person name="Borenstein D."/>
            <person name="Chen Z."/>
            <person name="Engels R."/>
            <person name="Freedman E."/>
            <person name="Gellesch M."/>
            <person name="Goldberg J."/>
            <person name="Griggs A."/>
            <person name="Gujja S."/>
            <person name="Heiman D.I."/>
            <person name="Hepburn T.A."/>
            <person name="Howarth C."/>
            <person name="Jen D."/>
            <person name="Larson L."/>
            <person name="Lewis B."/>
            <person name="Mehta T."/>
            <person name="Park D."/>
            <person name="Pearson M."/>
            <person name="Roberts A."/>
            <person name="Saif S."/>
            <person name="Shea T.D."/>
            <person name="Shenoy N."/>
            <person name="Sisk P."/>
            <person name="Stolte C."/>
            <person name="Sykes S.N."/>
            <person name="Walk T."/>
            <person name="White J."/>
            <person name="Yandava C."/>
            <person name="Straight P."/>
            <person name="Clardy J."/>
            <person name="Hung D."/>
            <person name="Kolter R."/>
            <person name="Mekalanos J."/>
            <person name="Walker S."/>
            <person name="Walsh C.T."/>
            <person name="Wieland B.L.C."/>
            <person name="Ilzarbe M."/>
            <person name="Galagan J."/>
            <person name="Nusbaum C."/>
            <person name="Birren B."/>
        </authorList>
    </citation>
    <scope>NUCLEOTIDE SEQUENCE [LARGE SCALE GENOMIC DNA]</scope>
    <source>
        <strain evidence="2">ATCC 14672 / DSM 40746 / JCM 4963 / KCTC 9882 / NRRL B-12104 / FH 1290</strain>
    </source>
</reference>
<dbReference type="AlphaFoldDB" id="D6A4A8"/>
<protein>
    <submittedName>
        <fullName evidence="1">Predicted protein</fullName>
    </submittedName>
</protein>
<sequence>MKSGHSVNRTLAAALKRQAQRTGENTVSVRGSRLMLATVTAAPGAGLVEVDGDMEVRRLTSYTTPTVGDLVVLADFGDGNWAVLGKLAT</sequence>